<gene>
    <name evidence="2" type="ORF">M8445_06645</name>
</gene>
<dbReference type="InterPro" id="IPR029044">
    <property type="entry name" value="Nucleotide-diphossugar_trans"/>
</dbReference>
<name>A0ABY7V5M8_9DEIO</name>
<accession>A0ABY7V5M8</accession>
<dbReference type="PANTHER" id="PTHR43777:SF1">
    <property type="entry name" value="MOLYBDENUM COFACTOR CYTIDYLYLTRANSFERASE"/>
    <property type="match status" value="1"/>
</dbReference>
<dbReference type="RefSeq" id="WP_273990539.1">
    <property type="nucleotide sequence ID" value="NZ_BAABQT010000009.1"/>
</dbReference>
<evidence type="ECO:0000313" key="3">
    <source>
        <dbReference type="Proteomes" id="UP001217044"/>
    </source>
</evidence>
<feature type="domain" description="MobA-like NTP transferase" evidence="1">
    <location>
        <begin position="16"/>
        <end position="188"/>
    </location>
</feature>
<keyword evidence="3" id="KW-1185">Reference proteome</keyword>
<dbReference type="CDD" id="cd04182">
    <property type="entry name" value="GT_2_like_f"/>
    <property type="match status" value="1"/>
</dbReference>
<evidence type="ECO:0000259" key="1">
    <source>
        <dbReference type="Pfam" id="PF12804"/>
    </source>
</evidence>
<dbReference type="Pfam" id="PF12804">
    <property type="entry name" value="NTP_transf_3"/>
    <property type="match status" value="1"/>
</dbReference>
<organism evidence="2 3">
    <name type="scientific">Deinococcus aquaticus</name>
    <dbReference type="NCBI Taxonomy" id="328692"/>
    <lineage>
        <taxon>Bacteria</taxon>
        <taxon>Thermotogati</taxon>
        <taxon>Deinococcota</taxon>
        <taxon>Deinococci</taxon>
        <taxon>Deinococcales</taxon>
        <taxon>Deinococcaceae</taxon>
        <taxon>Deinococcus</taxon>
    </lineage>
</organism>
<proteinExistence type="predicted"/>
<protein>
    <submittedName>
        <fullName evidence="2">Nucleotidyltransferase family protein</fullName>
    </submittedName>
</protein>
<reference evidence="2 3" key="1">
    <citation type="submission" date="2022-12" db="EMBL/GenBank/DDBJ databases">
        <title>Genome Sequence of Deinococcus aquaticus Type Strain PB314.</title>
        <authorList>
            <person name="Albert C."/>
            <person name="Hill J."/>
            <person name="Boren L."/>
            <person name="Scholz-Ng S."/>
            <person name="Fatema N."/>
            <person name="Grosso R."/>
            <person name="Soboslay E."/>
            <person name="Tuohy J."/>
        </authorList>
    </citation>
    <scope>NUCLEOTIDE SEQUENCE [LARGE SCALE GENOMIC DNA]</scope>
    <source>
        <strain evidence="2 3">PB-314</strain>
    </source>
</reference>
<sequence length="220" mass="22374">MTVPSHAPQAHGPVAGVLLAAGLGTRMGGPKQLAPLAGRPLVRHAAQALADAGHDTLLCAVPPGEVGDGIREALRGLPFAFVVNPDPARGLGSSFRAAVGALPAGLAAVNFALADMPLLTPAVHAALIRAYRETGAPVVLAEYAGPDAGPGVAPVRAPPHLFRADLLAAVRDAPDADHGPRHLIREHAAQAVTLTFPAALLLDVDTPEALAQAEEWLKGT</sequence>
<dbReference type="Proteomes" id="UP001217044">
    <property type="component" value="Chromosome"/>
</dbReference>
<dbReference type="Gene3D" id="3.90.550.10">
    <property type="entry name" value="Spore Coat Polysaccharide Biosynthesis Protein SpsA, Chain A"/>
    <property type="match status" value="1"/>
</dbReference>
<dbReference type="InterPro" id="IPR025877">
    <property type="entry name" value="MobA-like_NTP_Trfase"/>
</dbReference>
<evidence type="ECO:0000313" key="2">
    <source>
        <dbReference type="EMBL" id="WDA59874.1"/>
    </source>
</evidence>
<dbReference type="EMBL" id="CP115165">
    <property type="protein sequence ID" value="WDA59874.1"/>
    <property type="molecule type" value="Genomic_DNA"/>
</dbReference>
<dbReference type="PANTHER" id="PTHR43777">
    <property type="entry name" value="MOLYBDENUM COFACTOR CYTIDYLYLTRANSFERASE"/>
    <property type="match status" value="1"/>
</dbReference>
<dbReference type="SUPFAM" id="SSF53448">
    <property type="entry name" value="Nucleotide-diphospho-sugar transferases"/>
    <property type="match status" value="1"/>
</dbReference>